<dbReference type="PANTHER" id="PTHR39185:SF1">
    <property type="entry name" value="SWARMING MOTILITY PROTEIN SWRD"/>
    <property type="match status" value="1"/>
</dbReference>
<dbReference type="AlphaFoldDB" id="A0A3G9IPS0"/>
<dbReference type="OrthoDB" id="9799862at2"/>
<evidence type="ECO:0000313" key="2">
    <source>
        <dbReference type="Proteomes" id="UP000275368"/>
    </source>
</evidence>
<dbReference type="PANTHER" id="PTHR39185">
    <property type="entry name" value="SWARMING MOTILITY PROTEIN SWRD"/>
    <property type="match status" value="1"/>
</dbReference>
<dbReference type="RefSeq" id="WP_125656426.1">
    <property type="nucleotide sequence ID" value="NZ_AP019308.1"/>
</dbReference>
<gene>
    <name evidence="1" type="ORF">Back11_22120</name>
</gene>
<sequence length="75" mass="8323">MIAVTRLNKSLFYINALLIETIEETPDTLITLTTGKKMLVLEKATDVISSAQSYLRSIGVYTATLKSEQKEEPST</sequence>
<dbReference type="KEGG" id="pbk:Back11_22120"/>
<accession>A0A3G9IPS0</accession>
<dbReference type="Pfam" id="PF06289">
    <property type="entry name" value="FlbD"/>
    <property type="match status" value="1"/>
</dbReference>
<evidence type="ECO:0000313" key="1">
    <source>
        <dbReference type="EMBL" id="BBH20867.1"/>
    </source>
</evidence>
<dbReference type="EMBL" id="AP019308">
    <property type="protein sequence ID" value="BBH20867.1"/>
    <property type="molecule type" value="Genomic_DNA"/>
</dbReference>
<reference evidence="1 2" key="1">
    <citation type="submission" date="2018-11" db="EMBL/GenBank/DDBJ databases">
        <title>Complete genome sequence of Paenibacillus baekrokdamisoli strain KCTC 33723.</title>
        <authorList>
            <person name="Kang S.W."/>
            <person name="Lee K.C."/>
            <person name="Kim K.K."/>
            <person name="Kim J.S."/>
            <person name="Kim D.S."/>
            <person name="Ko S.H."/>
            <person name="Yang S.H."/>
            <person name="Lee J.S."/>
        </authorList>
    </citation>
    <scope>NUCLEOTIDE SEQUENCE [LARGE SCALE GENOMIC DNA]</scope>
    <source>
        <strain evidence="1 2">KCTC 33723</strain>
    </source>
</reference>
<keyword evidence="2" id="KW-1185">Reference proteome</keyword>
<organism evidence="1 2">
    <name type="scientific">Paenibacillus baekrokdamisoli</name>
    <dbReference type="NCBI Taxonomy" id="1712516"/>
    <lineage>
        <taxon>Bacteria</taxon>
        <taxon>Bacillati</taxon>
        <taxon>Bacillota</taxon>
        <taxon>Bacilli</taxon>
        <taxon>Bacillales</taxon>
        <taxon>Paenibacillaceae</taxon>
        <taxon>Paenibacillus</taxon>
    </lineage>
</organism>
<dbReference type="InterPro" id="IPR009384">
    <property type="entry name" value="SwrD-like"/>
</dbReference>
<proteinExistence type="predicted"/>
<protein>
    <submittedName>
        <fullName evidence="1">Uncharacterized protein</fullName>
    </submittedName>
</protein>
<dbReference type="Proteomes" id="UP000275368">
    <property type="component" value="Chromosome"/>
</dbReference>
<name>A0A3G9IPS0_9BACL</name>